<name>A0A022Q8W5_ERYGU</name>
<proteinExistence type="predicted"/>
<accession>A0A022Q8W5</accession>
<evidence type="ECO:0000313" key="3">
    <source>
        <dbReference type="Proteomes" id="UP000030748"/>
    </source>
</evidence>
<dbReference type="GO" id="GO:0007346">
    <property type="term" value="P:regulation of mitotic cell cycle"/>
    <property type="evidence" value="ECO:0007669"/>
    <property type="project" value="InterPro"/>
</dbReference>
<dbReference type="AlphaFoldDB" id="A0A022Q8W5"/>
<feature type="region of interest" description="Disordered" evidence="1">
    <location>
        <begin position="24"/>
        <end position="68"/>
    </location>
</feature>
<dbReference type="OMA" id="EMVHDAS"/>
<protein>
    <submittedName>
        <fullName evidence="2">Uncharacterized protein</fullName>
    </submittedName>
</protein>
<dbReference type="KEGG" id="egt:105971937"/>
<evidence type="ECO:0000256" key="1">
    <source>
        <dbReference type="SAM" id="MobiDB-lite"/>
    </source>
</evidence>
<dbReference type="OrthoDB" id="1902316at2759"/>
<dbReference type="InterPro" id="IPR039326">
    <property type="entry name" value="Patronus"/>
</dbReference>
<feature type="compositionally biased region" description="Polar residues" evidence="1">
    <location>
        <begin position="47"/>
        <end position="56"/>
    </location>
</feature>
<dbReference type="PANTHER" id="PTHR35125:SF2">
    <property type="entry name" value="PROTEIN PATRONUS 2-LIKE"/>
    <property type="match status" value="1"/>
</dbReference>
<dbReference type="Proteomes" id="UP000030748">
    <property type="component" value="Unassembled WGS sequence"/>
</dbReference>
<gene>
    <name evidence="2" type="ORF">MIMGU_mgv1a013029mg</name>
</gene>
<reference evidence="2 3" key="1">
    <citation type="journal article" date="2013" name="Proc. Natl. Acad. Sci. U.S.A.">
        <title>Fine-scale variation in meiotic recombination in Mimulus inferred from population shotgun sequencing.</title>
        <authorList>
            <person name="Hellsten U."/>
            <person name="Wright K.M."/>
            <person name="Jenkins J."/>
            <person name="Shu S."/>
            <person name="Yuan Y."/>
            <person name="Wessler S.R."/>
            <person name="Schmutz J."/>
            <person name="Willis J.H."/>
            <person name="Rokhsar D.S."/>
        </authorList>
    </citation>
    <scope>NUCLEOTIDE SEQUENCE [LARGE SCALE GENOMIC DNA]</scope>
    <source>
        <strain evidence="3">cv. DUN x IM62</strain>
    </source>
</reference>
<sequence length="232" mass="26249">MATPAHRLLQDQNLNLLYNAAATPVGKTNPSKADKKRGLGGRKALNDISNSRNPSMIHSKKKDNPTNVIPVEKDSRVKLSNVTEKGKIGGRKALTDLTNSVKPRVVRKLDTVAEENISSSVVEERFLHNHRECIKAQMKALDMDHFLNSVGLNNDMPMRLSDKKALRLSSSRKQLEMEEMLEKSFEDRCKKTEVRTCCSPPKSPKPPYMNWEDENFSDQMVVIETPKRPKLL</sequence>
<dbReference type="EMBL" id="KI632098">
    <property type="protein sequence ID" value="EYU25127.1"/>
    <property type="molecule type" value="Genomic_DNA"/>
</dbReference>
<evidence type="ECO:0000313" key="2">
    <source>
        <dbReference type="EMBL" id="EYU25127.1"/>
    </source>
</evidence>
<organism evidence="2 3">
    <name type="scientific">Erythranthe guttata</name>
    <name type="common">Yellow monkey flower</name>
    <name type="synonym">Mimulus guttatus</name>
    <dbReference type="NCBI Taxonomy" id="4155"/>
    <lineage>
        <taxon>Eukaryota</taxon>
        <taxon>Viridiplantae</taxon>
        <taxon>Streptophyta</taxon>
        <taxon>Embryophyta</taxon>
        <taxon>Tracheophyta</taxon>
        <taxon>Spermatophyta</taxon>
        <taxon>Magnoliopsida</taxon>
        <taxon>eudicotyledons</taxon>
        <taxon>Gunneridae</taxon>
        <taxon>Pentapetalae</taxon>
        <taxon>asterids</taxon>
        <taxon>lamiids</taxon>
        <taxon>Lamiales</taxon>
        <taxon>Phrymaceae</taxon>
        <taxon>Erythranthe</taxon>
    </lineage>
</organism>
<dbReference type="eggNOG" id="ENOG502S4FZ">
    <property type="taxonomic scope" value="Eukaryota"/>
</dbReference>
<dbReference type="PANTHER" id="PTHR35125">
    <property type="entry name" value="NEURON NAVIGATOR 1-LIKE-RELATED"/>
    <property type="match status" value="1"/>
</dbReference>
<keyword evidence="3" id="KW-1185">Reference proteome</keyword>
<dbReference type="PhylomeDB" id="A0A022Q8W5"/>